<proteinExistence type="predicted"/>
<sequence>MLSNVIVKAALVMSVASIPCYAALQSAVMTFESKTLTSEGVEKQSRFQERLIRDDKNVWTIRMLPQGTPPHVHQPGDHQHKHDTNFVLAGKWIFLDAKGNANLRFVRAENKTIITPRPTEYGTLGFDGSWEHAAYLLDRAALKKMNVLKKTAPAGCTWYERTNGTQYTRVLWDEKTQLPRSIESGNLNGTLMDKITIESRPAPAKMPWSELKGYKDVAYEDLLD</sequence>
<dbReference type="KEGG" id="chiz:HQ393_00420"/>
<evidence type="ECO:0000313" key="2">
    <source>
        <dbReference type="EMBL" id="QLG86827.1"/>
    </source>
</evidence>
<protein>
    <submittedName>
        <fullName evidence="2">Uncharacterized protein</fullName>
    </submittedName>
</protein>
<evidence type="ECO:0000256" key="1">
    <source>
        <dbReference type="SAM" id="SignalP"/>
    </source>
</evidence>
<evidence type="ECO:0000313" key="3">
    <source>
        <dbReference type="Proteomes" id="UP000509597"/>
    </source>
</evidence>
<keyword evidence="1" id="KW-0732">Signal</keyword>
<feature type="signal peptide" evidence="1">
    <location>
        <begin position="1"/>
        <end position="22"/>
    </location>
</feature>
<accession>A0A7H9BE70</accession>
<dbReference type="AlphaFoldDB" id="A0A7H9BE70"/>
<dbReference type="EMBL" id="CP058627">
    <property type="protein sequence ID" value="QLG86827.1"/>
    <property type="molecule type" value="Genomic_DNA"/>
</dbReference>
<reference evidence="2 3" key="1">
    <citation type="submission" date="2020-07" db="EMBL/GenBank/DDBJ databases">
        <title>Complete genome sequence of Chitinibacter sp. 2T18.</title>
        <authorList>
            <person name="Bae J.-W."/>
            <person name="Choi J.-W."/>
        </authorList>
    </citation>
    <scope>NUCLEOTIDE SEQUENCE [LARGE SCALE GENOMIC DNA]</scope>
    <source>
        <strain evidence="2 3">2T18</strain>
    </source>
</reference>
<dbReference type="RefSeq" id="WP_179356913.1">
    <property type="nucleotide sequence ID" value="NZ_CP058627.1"/>
</dbReference>
<keyword evidence="3" id="KW-1185">Reference proteome</keyword>
<organism evidence="2 3">
    <name type="scientific">Chitinibacter bivalviorum</name>
    <dbReference type="NCBI Taxonomy" id="2739434"/>
    <lineage>
        <taxon>Bacteria</taxon>
        <taxon>Pseudomonadati</taxon>
        <taxon>Pseudomonadota</taxon>
        <taxon>Betaproteobacteria</taxon>
        <taxon>Neisseriales</taxon>
        <taxon>Chitinibacteraceae</taxon>
        <taxon>Chitinibacter</taxon>
    </lineage>
</organism>
<dbReference type="Proteomes" id="UP000509597">
    <property type="component" value="Chromosome"/>
</dbReference>
<name>A0A7H9BE70_9NEIS</name>
<feature type="chain" id="PRO_5028824312" evidence="1">
    <location>
        <begin position="23"/>
        <end position="224"/>
    </location>
</feature>
<gene>
    <name evidence="2" type="ORF">HQ393_00420</name>
</gene>